<sequence length="94" mass="11189">MTKDEKSLLLYFESCLVNNRGQVQSVRMNITDFGIAEKLDHEKLIKFGRIPFKEIEKQNSLPARTHWVQFTDKAWEIVHKLRRQRAERHVPTIV</sequence>
<gene>
    <name evidence="1" type="ORF">S01H1_26388</name>
</gene>
<comment type="caution">
    <text evidence="1">The sequence shown here is derived from an EMBL/GenBank/DDBJ whole genome shotgun (WGS) entry which is preliminary data.</text>
</comment>
<feature type="non-terminal residue" evidence="1">
    <location>
        <position position="94"/>
    </location>
</feature>
<accession>X0UBA3</accession>
<dbReference type="EMBL" id="BARS01015992">
    <property type="protein sequence ID" value="GAF96606.1"/>
    <property type="molecule type" value="Genomic_DNA"/>
</dbReference>
<dbReference type="AlphaFoldDB" id="X0UBA3"/>
<proteinExistence type="predicted"/>
<reference evidence="1" key="1">
    <citation type="journal article" date="2014" name="Front. Microbiol.">
        <title>High frequency of phylogenetically diverse reductive dehalogenase-homologous genes in deep subseafloor sedimentary metagenomes.</title>
        <authorList>
            <person name="Kawai M."/>
            <person name="Futagami T."/>
            <person name="Toyoda A."/>
            <person name="Takaki Y."/>
            <person name="Nishi S."/>
            <person name="Hori S."/>
            <person name="Arai W."/>
            <person name="Tsubouchi T."/>
            <person name="Morono Y."/>
            <person name="Uchiyama I."/>
            <person name="Ito T."/>
            <person name="Fujiyama A."/>
            <person name="Inagaki F."/>
            <person name="Takami H."/>
        </authorList>
    </citation>
    <scope>NUCLEOTIDE SEQUENCE</scope>
    <source>
        <strain evidence="1">Expedition CK06-06</strain>
    </source>
</reference>
<evidence type="ECO:0000313" key="1">
    <source>
        <dbReference type="EMBL" id="GAF96606.1"/>
    </source>
</evidence>
<name>X0UBA3_9ZZZZ</name>
<protein>
    <submittedName>
        <fullName evidence="1">Uncharacterized protein</fullName>
    </submittedName>
</protein>
<organism evidence="1">
    <name type="scientific">marine sediment metagenome</name>
    <dbReference type="NCBI Taxonomy" id="412755"/>
    <lineage>
        <taxon>unclassified sequences</taxon>
        <taxon>metagenomes</taxon>
        <taxon>ecological metagenomes</taxon>
    </lineage>
</organism>